<dbReference type="AlphaFoldDB" id="A0A0F8ZXZ6"/>
<dbReference type="EMBL" id="LAZR01045499">
    <property type="protein sequence ID" value="KKK98723.1"/>
    <property type="molecule type" value="Genomic_DNA"/>
</dbReference>
<gene>
    <name evidence="1" type="ORF">LCGC14_2639900</name>
</gene>
<comment type="caution">
    <text evidence="1">The sequence shown here is derived from an EMBL/GenBank/DDBJ whole genome shotgun (WGS) entry which is preliminary data.</text>
</comment>
<organism evidence="1">
    <name type="scientific">marine sediment metagenome</name>
    <dbReference type="NCBI Taxonomy" id="412755"/>
    <lineage>
        <taxon>unclassified sequences</taxon>
        <taxon>metagenomes</taxon>
        <taxon>ecological metagenomes</taxon>
    </lineage>
</organism>
<accession>A0A0F8ZXZ6</accession>
<name>A0A0F8ZXZ6_9ZZZZ</name>
<sequence>MDLNDFENFLEFTKKQIEILKIKEISYKDTWKTNDISIINKFMDSQIDRLSALIKRIEEARPLMIKNQYHNIERAKDALLDIANYAFFLYQRLGDI</sequence>
<proteinExistence type="predicted"/>
<evidence type="ECO:0008006" key="2">
    <source>
        <dbReference type="Google" id="ProtNLM"/>
    </source>
</evidence>
<evidence type="ECO:0000313" key="1">
    <source>
        <dbReference type="EMBL" id="KKK98723.1"/>
    </source>
</evidence>
<protein>
    <recommendedName>
        <fullName evidence="2">Nucleotide modification associated domain-containing protein</fullName>
    </recommendedName>
</protein>
<reference evidence="1" key="1">
    <citation type="journal article" date="2015" name="Nature">
        <title>Complex archaea that bridge the gap between prokaryotes and eukaryotes.</title>
        <authorList>
            <person name="Spang A."/>
            <person name="Saw J.H."/>
            <person name="Jorgensen S.L."/>
            <person name="Zaremba-Niedzwiedzka K."/>
            <person name="Martijn J."/>
            <person name="Lind A.E."/>
            <person name="van Eijk R."/>
            <person name="Schleper C."/>
            <person name="Guy L."/>
            <person name="Ettema T.J."/>
        </authorList>
    </citation>
    <scope>NUCLEOTIDE SEQUENCE</scope>
</reference>